<dbReference type="PROSITE" id="PS00107">
    <property type="entry name" value="PROTEIN_KINASE_ATP"/>
    <property type="match status" value="1"/>
</dbReference>
<keyword evidence="7 10" id="KW-0067">ATP-binding</keyword>
<dbReference type="InterPro" id="IPR014878">
    <property type="entry name" value="THAP4-like_heme-bd"/>
</dbReference>
<dbReference type="Gene3D" id="2.40.128.20">
    <property type="match status" value="1"/>
</dbReference>
<dbReference type="PROSITE" id="PS00108">
    <property type="entry name" value="PROTEIN_KINASE_ST"/>
    <property type="match status" value="1"/>
</dbReference>
<keyword evidence="3" id="KW-0723">Serine/threonine-protein kinase</keyword>
<dbReference type="SUPFAM" id="SSF50814">
    <property type="entry name" value="Lipocalins"/>
    <property type="match status" value="1"/>
</dbReference>
<dbReference type="WBParaSite" id="scaffold7347_cov202.g11931">
    <property type="protein sequence ID" value="scaffold7347_cov202.g11931"/>
    <property type="gene ID" value="scaffold7347_cov202.g11931"/>
</dbReference>
<accession>A0A915N1C4</accession>
<evidence type="ECO:0000313" key="13">
    <source>
        <dbReference type="Proteomes" id="UP000887561"/>
    </source>
</evidence>
<feature type="compositionally biased region" description="Polar residues" evidence="11">
    <location>
        <begin position="630"/>
        <end position="645"/>
    </location>
</feature>
<evidence type="ECO:0000313" key="14">
    <source>
        <dbReference type="WBParaSite" id="scaffold7347_cov202.g11931"/>
    </source>
</evidence>
<evidence type="ECO:0000256" key="7">
    <source>
        <dbReference type="ARBA" id="ARBA00022840"/>
    </source>
</evidence>
<dbReference type="Gene3D" id="1.10.510.10">
    <property type="entry name" value="Transferase(Phosphotransferase) domain 1"/>
    <property type="match status" value="1"/>
</dbReference>
<evidence type="ECO:0000256" key="2">
    <source>
        <dbReference type="ARBA" id="ARBA00012513"/>
    </source>
</evidence>
<evidence type="ECO:0000256" key="10">
    <source>
        <dbReference type="PROSITE-ProRule" id="PRU10141"/>
    </source>
</evidence>
<protein>
    <recommendedName>
        <fullName evidence="2">non-specific serine/threonine protein kinase</fullName>
        <ecNumber evidence="2">2.7.11.1</ecNumber>
    </recommendedName>
</protein>
<dbReference type="GO" id="GO:0035556">
    <property type="term" value="P:intracellular signal transduction"/>
    <property type="evidence" value="ECO:0007669"/>
    <property type="project" value="TreeGrafter"/>
</dbReference>
<comment type="cofactor">
    <cofactor evidence="1">
        <name>Mg(2+)</name>
        <dbReference type="ChEBI" id="CHEBI:18420"/>
    </cofactor>
</comment>
<proteinExistence type="predicted"/>
<keyword evidence="13" id="KW-1185">Reference proteome</keyword>
<name>A0A915N1C4_MELJA</name>
<dbReference type="GO" id="GO:0050321">
    <property type="term" value="F:tau-protein kinase activity"/>
    <property type="evidence" value="ECO:0007669"/>
    <property type="project" value="TreeGrafter"/>
</dbReference>
<dbReference type="SUPFAM" id="SSF56112">
    <property type="entry name" value="Protein kinase-like (PK-like)"/>
    <property type="match status" value="1"/>
</dbReference>
<evidence type="ECO:0000256" key="4">
    <source>
        <dbReference type="ARBA" id="ARBA00022679"/>
    </source>
</evidence>
<dbReference type="GO" id="GO:0005524">
    <property type="term" value="F:ATP binding"/>
    <property type="evidence" value="ECO:0007669"/>
    <property type="project" value="UniProtKB-UniRule"/>
</dbReference>
<evidence type="ECO:0000256" key="5">
    <source>
        <dbReference type="ARBA" id="ARBA00022741"/>
    </source>
</evidence>
<dbReference type="CDD" id="cd07828">
    <property type="entry name" value="lipocalin_heme-bd-THAP4-like"/>
    <property type="match status" value="1"/>
</dbReference>
<comment type="catalytic activity">
    <reaction evidence="9">
        <text>L-seryl-[protein] + ATP = O-phospho-L-seryl-[protein] + ADP + H(+)</text>
        <dbReference type="Rhea" id="RHEA:17989"/>
        <dbReference type="Rhea" id="RHEA-COMP:9863"/>
        <dbReference type="Rhea" id="RHEA-COMP:11604"/>
        <dbReference type="ChEBI" id="CHEBI:15378"/>
        <dbReference type="ChEBI" id="CHEBI:29999"/>
        <dbReference type="ChEBI" id="CHEBI:30616"/>
        <dbReference type="ChEBI" id="CHEBI:83421"/>
        <dbReference type="ChEBI" id="CHEBI:456216"/>
        <dbReference type="EC" id="2.7.11.1"/>
    </reaction>
</comment>
<feature type="compositionally biased region" description="Basic residues" evidence="11">
    <location>
        <begin position="665"/>
        <end position="675"/>
    </location>
</feature>
<dbReference type="InterPro" id="IPR011009">
    <property type="entry name" value="Kinase-like_dom_sf"/>
</dbReference>
<dbReference type="GO" id="GO:0000226">
    <property type="term" value="P:microtubule cytoskeleton organization"/>
    <property type="evidence" value="ECO:0007669"/>
    <property type="project" value="TreeGrafter"/>
</dbReference>
<organism evidence="13 14">
    <name type="scientific">Meloidogyne javanica</name>
    <name type="common">Root-knot nematode worm</name>
    <dbReference type="NCBI Taxonomy" id="6303"/>
    <lineage>
        <taxon>Eukaryota</taxon>
        <taxon>Metazoa</taxon>
        <taxon>Ecdysozoa</taxon>
        <taxon>Nematoda</taxon>
        <taxon>Chromadorea</taxon>
        <taxon>Rhabditida</taxon>
        <taxon>Tylenchina</taxon>
        <taxon>Tylenchomorpha</taxon>
        <taxon>Tylenchoidea</taxon>
        <taxon>Meloidogynidae</taxon>
        <taxon>Meloidogyninae</taxon>
        <taxon>Meloidogyne</taxon>
        <taxon>Meloidogyne incognita group</taxon>
    </lineage>
</organism>
<dbReference type="EC" id="2.7.11.1" evidence="2"/>
<dbReference type="SMART" id="SM00220">
    <property type="entry name" value="S_TKc"/>
    <property type="match status" value="1"/>
</dbReference>
<dbReference type="FunFam" id="1.10.510.10:FF:000571">
    <property type="entry name" value="Maternal embryonic leucine zipper kinase"/>
    <property type="match status" value="1"/>
</dbReference>
<dbReference type="CDD" id="cd14003">
    <property type="entry name" value="STKc_AMPK-like"/>
    <property type="match status" value="1"/>
</dbReference>
<feature type="binding site" evidence="10">
    <location>
        <position position="82"/>
    </location>
    <ligand>
        <name>ATP</name>
        <dbReference type="ChEBI" id="CHEBI:30616"/>
    </ligand>
</feature>
<dbReference type="PROSITE" id="PS50011">
    <property type="entry name" value="PROTEIN_KINASE_DOM"/>
    <property type="match status" value="1"/>
</dbReference>
<keyword evidence="4" id="KW-0808">Transferase</keyword>
<comment type="catalytic activity">
    <reaction evidence="8">
        <text>L-threonyl-[protein] + ATP = O-phospho-L-threonyl-[protein] + ADP + H(+)</text>
        <dbReference type="Rhea" id="RHEA:46608"/>
        <dbReference type="Rhea" id="RHEA-COMP:11060"/>
        <dbReference type="Rhea" id="RHEA-COMP:11605"/>
        <dbReference type="ChEBI" id="CHEBI:15378"/>
        <dbReference type="ChEBI" id="CHEBI:30013"/>
        <dbReference type="ChEBI" id="CHEBI:30616"/>
        <dbReference type="ChEBI" id="CHEBI:61977"/>
        <dbReference type="ChEBI" id="CHEBI:456216"/>
        <dbReference type="EC" id="2.7.11.1"/>
    </reaction>
</comment>
<evidence type="ECO:0000256" key="3">
    <source>
        <dbReference type="ARBA" id="ARBA00022527"/>
    </source>
</evidence>
<feature type="region of interest" description="Disordered" evidence="11">
    <location>
        <begin position="607"/>
        <end position="678"/>
    </location>
</feature>
<evidence type="ECO:0000256" key="6">
    <source>
        <dbReference type="ARBA" id="ARBA00022777"/>
    </source>
</evidence>
<dbReference type="InterPro" id="IPR017441">
    <property type="entry name" value="Protein_kinase_ATP_BS"/>
</dbReference>
<dbReference type="Proteomes" id="UP000887561">
    <property type="component" value="Unplaced"/>
</dbReference>
<keyword evidence="5 10" id="KW-0547">Nucleotide-binding</keyword>
<dbReference type="Pfam" id="PF08768">
    <property type="entry name" value="THAP4_heme-bd"/>
    <property type="match status" value="1"/>
</dbReference>
<dbReference type="GO" id="GO:0005737">
    <property type="term" value="C:cytoplasm"/>
    <property type="evidence" value="ECO:0007669"/>
    <property type="project" value="TreeGrafter"/>
</dbReference>
<reference evidence="14" key="1">
    <citation type="submission" date="2022-11" db="UniProtKB">
        <authorList>
            <consortium name="WormBaseParasite"/>
        </authorList>
    </citation>
    <scope>IDENTIFICATION</scope>
</reference>
<dbReference type="PANTHER" id="PTHR24346">
    <property type="entry name" value="MAP/MICROTUBULE AFFINITY-REGULATING KINASE"/>
    <property type="match status" value="1"/>
</dbReference>
<evidence type="ECO:0000256" key="9">
    <source>
        <dbReference type="ARBA" id="ARBA00048679"/>
    </source>
</evidence>
<feature type="domain" description="Protein kinase" evidence="12">
    <location>
        <begin position="53"/>
        <end position="289"/>
    </location>
</feature>
<evidence type="ECO:0000256" key="8">
    <source>
        <dbReference type="ARBA" id="ARBA00047899"/>
    </source>
</evidence>
<keyword evidence="6" id="KW-0418">Kinase</keyword>
<evidence type="ECO:0000256" key="1">
    <source>
        <dbReference type="ARBA" id="ARBA00001946"/>
    </source>
</evidence>
<dbReference type="FunFam" id="3.30.200.20:FF:000003">
    <property type="entry name" value="Non-specific serine/threonine protein kinase"/>
    <property type="match status" value="1"/>
</dbReference>
<dbReference type="InterPro" id="IPR008271">
    <property type="entry name" value="Ser/Thr_kinase_AS"/>
</dbReference>
<dbReference type="AlphaFoldDB" id="A0A915N1C4"/>
<dbReference type="InterPro" id="IPR000719">
    <property type="entry name" value="Prot_kinase_dom"/>
</dbReference>
<dbReference type="PANTHER" id="PTHR24346:SF42">
    <property type="entry name" value="SERINE_THREONINE-PROTEIN KINASE SIK3"/>
    <property type="match status" value="1"/>
</dbReference>
<dbReference type="Pfam" id="PF00069">
    <property type="entry name" value="Pkinase"/>
    <property type="match status" value="1"/>
</dbReference>
<evidence type="ECO:0000256" key="11">
    <source>
        <dbReference type="SAM" id="MobiDB-lite"/>
    </source>
</evidence>
<feature type="region of interest" description="Disordered" evidence="11">
    <location>
        <begin position="443"/>
        <end position="462"/>
    </location>
</feature>
<dbReference type="InterPro" id="IPR012674">
    <property type="entry name" value="Calycin"/>
</dbReference>
<sequence length="972" mass="107658">MFDSQFGDSQQQFGCTNMSTISSTATGESSCSAASVMIAKRERRLRLEKVGSYRVGRILGRGNFAQVRVAYHEIANAKVAMKIVDKRSLDAENLAKIEREIQILQKLNHPFIVKLYEVIRTNRFLYIVTEYVSNGELFDMLMDGGRQTEVESRRIFQQIVSAVVYCHASGIVHRDLKAENLLLDKKGNIKIIDFGFSNYQQPSQLLSTWCGSPPYAAPELLLAQEYDGLTAGFPFPGDSVEKLKRAVLSDHLKIPFWVSVECADLIRKMLTISPAKRYNLQQVIQHRWFSAGKMPEQIKMLLITSVNKEQLVISTDETINVPPASRPILDPTVLVFMQQHTGWSDDQISEEVISHNYESPIFATYELLLARLSEFRSAEAAAALSTNTGGFSGMGTNFAFIENEHTRRGSRGSIISGKANITPTETTQCATIPTHHLAKLSLSTSPDYDSDDSDSANDLVDSMSNDDITSLSSIPFIQSQQQQQRSPNIYKSRRRACQYHQLNPLLNAVAQQFAVDTTRAWANAAAAAALFASQIQQQNSSGGSSSGTAALQQAAALNLVSLQNFPFVDYARMIHVPNQERRASANEALLGLNSYAHLLASTMGVGSGGGNGSGGPDTRCSSSQGTSSSPRQVLQTQPHRSSCHQQPRRSVEEEGESYLLGQRGANKRNTHRHSRTMPYFKQILGDERRSSWASSCSSSITSGSVAAATAAALAINAQQQAQLERLYRQSIAQTNAAASTSDATASSALPSVQQLQLEFQKLYASTKEVNSVRIRVAPPSNGSNKTTILELILYRIDQSPNISRAAFTHIQGKWRSEFSGKVVWPSIPTMTFGEELNIQEAPLAGTSGVQFLNWRWAEGFFARAWSHSTKDHFHDEWGFITVEPNGNATLMTAGNNGFTTYEVGEVTRNKMILTLKDIGRISFSRDLPVEDLRRTFIKHDDTYMEQILEMRTATHPRLGYLEHTRVVYTKIV</sequence>
<evidence type="ECO:0000259" key="12">
    <source>
        <dbReference type="PROSITE" id="PS50011"/>
    </source>
</evidence>